<dbReference type="Proteomes" id="UP000499080">
    <property type="component" value="Unassembled WGS sequence"/>
</dbReference>
<sequence length="117" mass="12978">MSVLGSKGLGSKPNSNKEPRCIWAYVTSMVKRSPTGVPGSLKKWLPDLVPSWSCKHGSKLRDPSQNSPCVALKRKVNITKLTDISNVLFIKTYAFKSAYTTCLCVFLYHSKSNRGIQ</sequence>
<evidence type="ECO:0000313" key="1">
    <source>
        <dbReference type="EMBL" id="GBN11391.1"/>
    </source>
</evidence>
<organism evidence="1 2">
    <name type="scientific">Araneus ventricosus</name>
    <name type="common">Orbweaver spider</name>
    <name type="synonym">Epeira ventricosa</name>
    <dbReference type="NCBI Taxonomy" id="182803"/>
    <lineage>
        <taxon>Eukaryota</taxon>
        <taxon>Metazoa</taxon>
        <taxon>Ecdysozoa</taxon>
        <taxon>Arthropoda</taxon>
        <taxon>Chelicerata</taxon>
        <taxon>Arachnida</taxon>
        <taxon>Araneae</taxon>
        <taxon>Araneomorphae</taxon>
        <taxon>Entelegynae</taxon>
        <taxon>Araneoidea</taxon>
        <taxon>Araneidae</taxon>
        <taxon>Araneus</taxon>
    </lineage>
</organism>
<dbReference type="AlphaFoldDB" id="A0A4Y2L9L4"/>
<proteinExistence type="predicted"/>
<name>A0A4Y2L9L4_ARAVE</name>
<dbReference type="EMBL" id="BGPR01005570">
    <property type="protein sequence ID" value="GBN11391.1"/>
    <property type="molecule type" value="Genomic_DNA"/>
</dbReference>
<gene>
    <name evidence="1" type="ORF">AVEN_275486_1</name>
</gene>
<evidence type="ECO:0000313" key="2">
    <source>
        <dbReference type="Proteomes" id="UP000499080"/>
    </source>
</evidence>
<comment type="caution">
    <text evidence="1">The sequence shown here is derived from an EMBL/GenBank/DDBJ whole genome shotgun (WGS) entry which is preliminary data.</text>
</comment>
<accession>A0A4Y2L9L4</accession>
<reference evidence="1 2" key="1">
    <citation type="journal article" date="2019" name="Sci. Rep.">
        <title>Orb-weaving spider Araneus ventricosus genome elucidates the spidroin gene catalogue.</title>
        <authorList>
            <person name="Kono N."/>
            <person name="Nakamura H."/>
            <person name="Ohtoshi R."/>
            <person name="Moran D.A.P."/>
            <person name="Shinohara A."/>
            <person name="Yoshida Y."/>
            <person name="Fujiwara M."/>
            <person name="Mori M."/>
            <person name="Tomita M."/>
            <person name="Arakawa K."/>
        </authorList>
    </citation>
    <scope>NUCLEOTIDE SEQUENCE [LARGE SCALE GENOMIC DNA]</scope>
</reference>
<keyword evidence="2" id="KW-1185">Reference proteome</keyword>
<protein>
    <submittedName>
        <fullName evidence="1">Uncharacterized protein</fullName>
    </submittedName>
</protein>